<keyword evidence="3" id="KW-1185">Reference proteome</keyword>
<protein>
    <submittedName>
        <fullName evidence="2">A118 family predicted phage portal protein</fullName>
    </submittedName>
</protein>
<feature type="region of interest" description="Disordered" evidence="1">
    <location>
        <begin position="505"/>
        <end position="544"/>
    </location>
</feature>
<dbReference type="InterPro" id="IPR021145">
    <property type="entry name" value="Portal_protein_SPP1_Gp6-like"/>
</dbReference>
<dbReference type="Pfam" id="PF05133">
    <property type="entry name" value="SPP1_portal"/>
    <property type="match status" value="1"/>
</dbReference>
<evidence type="ECO:0000313" key="3">
    <source>
        <dbReference type="Proteomes" id="UP001160334"/>
    </source>
</evidence>
<comment type="caution">
    <text evidence="2">The sequence shown here is derived from an EMBL/GenBank/DDBJ whole genome shotgun (WGS) entry which is preliminary data.</text>
</comment>
<name>A0ABT6MES1_9NOCA</name>
<dbReference type="Proteomes" id="UP001160334">
    <property type="component" value="Unassembled WGS sequence"/>
</dbReference>
<evidence type="ECO:0000256" key="1">
    <source>
        <dbReference type="SAM" id="MobiDB-lite"/>
    </source>
</evidence>
<accession>A0ABT6MES1</accession>
<dbReference type="RefSeq" id="WP_280762110.1">
    <property type="nucleotide sequence ID" value="NZ_JARXVC010000011.1"/>
</dbReference>
<organism evidence="2 3">
    <name type="scientific">Prescottella agglutinans</name>
    <dbReference type="NCBI Taxonomy" id="1644129"/>
    <lineage>
        <taxon>Bacteria</taxon>
        <taxon>Bacillati</taxon>
        <taxon>Actinomycetota</taxon>
        <taxon>Actinomycetes</taxon>
        <taxon>Mycobacteriales</taxon>
        <taxon>Nocardiaceae</taxon>
        <taxon>Prescottella</taxon>
    </lineage>
</organism>
<evidence type="ECO:0000313" key="2">
    <source>
        <dbReference type="EMBL" id="MDH6282814.1"/>
    </source>
</evidence>
<dbReference type="EMBL" id="JARXVC010000011">
    <property type="protein sequence ID" value="MDH6282814.1"/>
    <property type="molecule type" value="Genomic_DNA"/>
</dbReference>
<sequence length="544" mass="60344">MPGLPERGDTFPPEPYDHAQERYAVWNAWYAGDTDHLAALYSQPGAAVRPSQYAGGVAGMVARFFWGRPTLQPSKKLHVPIAADVARTSADLLFAQTPQWVISKDDATNFEDAQERLEHLLEGEDVHATFLEAAELQAALGGVYLRLWWDTAVTDKVMLSAVGADGAIPEWRYGKLAAVTFWTILRDNKEGVWRHLERHEPGAIYHGLYKGDKNTLGSAFPLDYMPETEWAAELVDAEGKIPTRVKGLTAAYVPNVRPNRGWRNTPGLSQLGRSDFDGLEPLFDALDETMTSWMRDLDHGKSRLFVADEALLDNGPGKGASFDMEQPVFTPLKRGGPSGSMYGTDEGSPNALVQANQFAIRHQEHKATAKELVMRILVSAGYSIADFGDDEMTGSITATEVNARKDLSNRTREKKIGYWRSEMEPLARTMVELDQIVYGGDYGLTANPEMKFPVRPDQTPEQLANTIQTLRTADALSIERSVRMFNPNWSNPEVEKEVDLIRIDTGRDIPNEPSEFDTPDVIDEPHTDLQDADSNPGQLEGDGA</sequence>
<reference evidence="2 3" key="1">
    <citation type="submission" date="2023-04" db="EMBL/GenBank/DDBJ databases">
        <title>Forest soil microbial communities from Buena Vista Peninsula, Colon Province, Panama.</title>
        <authorList>
            <person name="Bouskill N."/>
        </authorList>
    </citation>
    <scope>NUCLEOTIDE SEQUENCE [LARGE SCALE GENOMIC DNA]</scope>
    <source>
        <strain evidence="2 3">CFH S0262</strain>
    </source>
</reference>
<gene>
    <name evidence="2" type="ORF">M2280_004051</name>
</gene>
<proteinExistence type="predicted"/>